<evidence type="ECO:0000313" key="2">
    <source>
        <dbReference type="WBParaSite" id="Csp11.Scaffold629.g10008.t1"/>
    </source>
</evidence>
<dbReference type="PANTHER" id="PTHR31379">
    <property type="entry name" value="F-BOX C PROTEIN-RELATED-RELATED"/>
    <property type="match status" value="1"/>
</dbReference>
<name>A0A1I7TMV4_9PELO</name>
<keyword evidence="1" id="KW-1185">Reference proteome</keyword>
<accession>A0A1I7TMV4</accession>
<dbReference type="AlphaFoldDB" id="A0A1I7TMV4"/>
<dbReference type="WBParaSite" id="Csp11.Scaffold629.g10008.t1">
    <property type="protein sequence ID" value="Csp11.Scaffold629.g10008.t1"/>
    <property type="gene ID" value="Csp11.Scaffold629.g10008"/>
</dbReference>
<sequence>MDCSKAKVPYRVSGRNELNKRHICGVDKFGIPDYITKAGGMLPGNNAHPNLFGDFSWQTFPTNEKRFQQLEQRLEVQKQRREQLLRFRPRSKRNFDNPKSKQAIKRARDRFCRFQTNCKQDQDVLFNVNEMKLLKNRENQKVAIEYANKRIDLMERELLPFKNKDDGIRPKFEIHVTMRKGNSTTILERVQYTGDLHKTVISLREFMFSKRRHPVVVRDLCIPQSCSIPMPRELKMKIKNLSLEHNVPTEFVRPIIDTSLPLEELYIDVNHQAVQDMDHEFIGTAKILKLNGEPDDMISLILNLVNQAVYMVDNGFLTDENFVLLIRNWMETGRPVGTSFTFETRLYEEKAISLFDFVCDQIDEAMVEDEVLFIPMRNEAVLNISWNEEDDDDIIIRMIVESLD</sequence>
<dbReference type="InterPro" id="IPR021942">
    <property type="entry name" value="DUF3557"/>
</dbReference>
<evidence type="ECO:0000313" key="1">
    <source>
        <dbReference type="Proteomes" id="UP000095282"/>
    </source>
</evidence>
<reference evidence="2" key="1">
    <citation type="submission" date="2016-11" db="UniProtKB">
        <authorList>
            <consortium name="WormBaseParasite"/>
        </authorList>
    </citation>
    <scope>IDENTIFICATION</scope>
</reference>
<dbReference type="PANTHER" id="PTHR31379:SF1">
    <property type="entry name" value="F-BOX C PROTEIN-RELATED"/>
    <property type="match status" value="1"/>
</dbReference>
<proteinExistence type="predicted"/>
<organism evidence="1 2">
    <name type="scientific">Caenorhabditis tropicalis</name>
    <dbReference type="NCBI Taxonomy" id="1561998"/>
    <lineage>
        <taxon>Eukaryota</taxon>
        <taxon>Metazoa</taxon>
        <taxon>Ecdysozoa</taxon>
        <taxon>Nematoda</taxon>
        <taxon>Chromadorea</taxon>
        <taxon>Rhabditida</taxon>
        <taxon>Rhabditina</taxon>
        <taxon>Rhabditomorpha</taxon>
        <taxon>Rhabditoidea</taxon>
        <taxon>Rhabditidae</taxon>
        <taxon>Peloderinae</taxon>
        <taxon>Caenorhabditis</taxon>
    </lineage>
</organism>
<protein>
    <submittedName>
        <fullName evidence="2">FBA_2 domain-containing protein</fullName>
    </submittedName>
</protein>
<dbReference type="Pfam" id="PF12078">
    <property type="entry name" value="DUF3557"/>
    <property type="match status" value="1"/>
</dbReference>
<dbReference type="Proteomes" id="UP000095282">
    <property type="component" value="Unplaced"/>
</dbReference>